<evidence type="ECO:0008006" key="3">
    <source>
        <dbReference type="Google" id="ProtNLM"/>
    </source>
</evidence>
<gene>
    <name evidence="2" type="ORF">Tci_011943</name>
</gene>
<dbReference type="EMBL" id="BKCJ010001240">
    <property type="protein sequence ID" value="GEU39965.1"/>
    <property type="molecule type" value="Genomic_DNA"/>
</dbReference>
<proteinExistence type="predicted"/>
<evidence type="ECO:0000313" key="2">
    <source>
        <dbReference type="EMBL" id="GEU39965.1"/>
    </source>
</evidence>
<reference evidence="2" key="1">
    <citation type="journal article" date="2019" name="Sci. Rep.">
        <title>Draft genome of Tanacetum cinerariifolium, the natural source of mosquito coil.</title>
        <authorList>
            <person name="Yamashiro T."/>
            <person name="Shiraishi A."/>
            <person name="Satake H."/>
            <person name="Nakayama K."/>
        </authorList>
    </citation>
    <scope>NUCLEOTIDE SEQUENCE</scope>
</reference>
<comment type="caution">
    <text evidence="2">The sequence shown here is derived from an EMBL/GenBank/DDBJ whole genome shotgun (WGS) entry which is preliminary data.</text>
</comment>
<protein>
    <recommendedName>
        <fullName evidence="3">Pre-mRNA splicing Prp18-interacting factor</fullName>
    </recommendedName>
</protein>
<dbReference type="AlphaFoldDB" id="A0A6L2JVR4"/>
<evidence type="ECO:0000256" key="1">
    <source>
        <dbReference type="SAM" id="MobiDB-lite"/>
    </source>
</evidence>
<accession>A0A6L2JVR4</accession>
<feature type="region of interest" description="Disordered" evidence="1">
    <location>
        <begin position="333"/>
        <end position="353"/>
    </location>
</feature>
<sequence length="353" mass="39833">MSLFNQRECLRCGQPCDGLYCYPCTCQQCGVGLTNGICLNFTYRDGKPLICCECEGPLRGEFCWFCNSRAETSFANNPNLNSFNESQNLSDCPPQPQYETYPCELCGNDSHYGYDFPPRFSLVYEQEPSYNQNDNDNYYPHNSPSFLCCDNCEESLQNFKIIHKKSFISLNNTSEISPVIANTPDLPTEEPEDSLSMGDEHLSTITKTESDEVIKSSVENLVPIPSESEVTSENDNTLIDSSPKFDYLLKEFSGELAHINLIPSGIEEADFDLEEEIRLVENLLYDNSSPRPSEELNAEIADMIRESLSPSLIPVEDSDSHKEEIDLFLATNDLMPPGIENDDYDSERGYPFS</sequence>
<organism evidence="2">
    <name type="scientific">Tanacetum cinerariifolium</name>
    <name type="common">Dalmatian daisy</name>
    <name type="synonym">Chrysanthemum cinerariifolium</name>
    <dbReference type="NCBI Taxonomy" id="118510"/>
    <lineage>
        <taxon>Eukaryota</taxon>
        <taxon>Viridiplantae</taxon>
        <taxon>Streptophyta</taxon>
        <taxon>Embryophyta</taxon>
        <taxon>Tracheophyta</taxon>
        <taxon>Spermatophyta</taxon>
        <taxon>Magnoliopsida</taxon>
        <taxon>eudicotyledons</taxon>
        <taxon>Gunneridae</taxon>
        <taxon>Pentapetalae</taxon>
        <taxon>asterids</taxon>
        <taxon>campanulids</taxon>
        <taxon>Asterales</taxon>
        <taxon>Asteraceae</taxon>
        <taxon>Asteroideae</taxon>
        <taxon>Anthemideae</taxon>
        <taxon>Anthemidinae</taxon>
        <taxon>Tanacetum</taxon>
    </lineage>
</organism>
<name>A0A6L2JVR4_TANCI</name>